<evidence type="ECO:0000313" key="1">
    <source>
        <dbReference type="EMBL" id="SBS70260.1"/>
    </source>
</evidence>
<protein>
    <submittedName>
        <fullName evidence="1">Uncharacterized protein</fullName>
    </submittedName>
</protein>
<dbReference type="AlphaFoldDB" id="A0A1Y5NYA7"/>
<organism evidence="1">
    <name type="scientific">uncultured Mycobacterium sp</name>
    <dbReference type="NCBI Taxonomy" id="171292"/>
    <lineage>
        <taxon>Bacteria</taxon>
        <taxon>Bacillati</taxon>
        <taxon>Actinomycetota</taxon>
        <taxon>Actinomycetes</taxon>
        <taxon>Mycobacteriales</taxon>
        <taxon>Mycobacteriaceae</taxon>
        <taxon>Mycobacterium</taxon>
        <taxon>environmental samples</taxon>
    </lineage>
</organism>
<accession>A0A1Y5NYA7</accession>
<reference evidence="1" key="1">
    <citation type="submission" date="2016-03" db="EMBL/GenBank/DDBJ databases">
        <authorList>
            <person name="Ploux O."/>
        </authorList>
    </citation>
    <scope>NUCLEOTIDE SEQUENCE</scope>
    <source>
        <strain evidence="1">UC10</strain>
    </source>
</reference>
<gene>
    <name evidence="1" type="ORF">MHPYR_10059</name>
</gene>
<proteinExistence type="predicted"/>
<dbReference type="EMBL" id="FLQS01000001">
    <property type="protein sequence ID" value="SBS70260.1"/>
    <property type="molecule type" value="Genomic_DNA"/>
</dbReference>
<sequence length="129" mass="13116">MVKSTRQASPGEPCLASVMHVVPAGVVNAMSSPRSVVTEPRNAMWYWAASIGGPASIHLIASAIGTPAAGAGVDEVVDVAEVVADDDVPARDGVIGVSWVCFAWPPVAPEHPATSNDAVSSTAIRITTG</sequence>
<name>A0A1Y5NYA7_9MYCO</name>